<dbReference type="Proteomes" id="UP000627715">
    <property type="component" value="Unassembled WGS sequence"/>
</dbReference>
<evidence type="ECO:0000313" key="5">
    <source>
        <dbReference type="Proteomes" id="UP000627715"/>
    </source>
</evidence>
<dbReference type="OrthoDB" id="9785326at2"/>
<gene>
    <name evidence="4" type="ORF">GCM10011403_14670</name>
</gene>
<organism evidence="4 5">
    <name type="scientific">Pseudohongiella nitratireducens</name>
    <dbReference type="NCBI Taxonomy" id="1768907"/>
    <lineage>
        <taxon>Bacteria</taxon>
        <taxon>Pseudomonadati</taxon>
        <taxon>Pseudomonadota</taxon>
        <taxon>Gammaproteobacteria</taxon>
        <taxon>Pseudomonadales</taxon>
        <taxon>Pseudohongiellaceae</taxon>
        <taxon>Pseudohongiella</taxon>
    </lineage>
</organism>
<keyword evidence="5" id="KW-1185">Reference proteome</keyword>
<dbReference type="Pfam" id="PF04333">
    <property type="entry name" value="MlaA"/>
    <property type="match status" value="1"/>
</dbReference>
<evidence type="ECO:0000256" key="1">
    <source>
        <dbReference type="ARBA" id="ARBA00010634"/>
    </source>
</evidence>
<comment type="caution">
    <text evidence="4">The sequence shown here is derived from an EMBL/GenBank/DDBJ whole genome shotgun (WGS) entry which is preliminary data.</text>
</comment>
<accession>A0A917GVK3</accession>
<dbReference type="GO" id="GO:0120010">
    <property type="term" value="P:intermembrane phospholipid transfer"/>
    <property type="evidence" value="ECO:0007669"/>
    <property type="project" value="TreeGrafter"/>
</dbReference>
<protein>
    <recommendedName>
        <fullName evidence="6">VacJ family lipoprotein</fullName>
    </recommendedName>
</protein>
<dbReference type="PANTHER" id="PTHR30035:SF3">
    <property type="entry name" value="INTERMEMBRANE PHOSPHOLIPID TRANSPORT SYSTEM LIPOPROTEIN MLAA"/>
    <property type="match status" value="1"/>
</dbReference>
<reference evidence="4" key="1">
    <citation type="journal article" date="2014" name="Int. J. Syst. Evol. Microbiol.">
        <title>Complete genome sequence of Corynebacterium casei LMG S-19264T (=DSM 44701T), isolated from a smear-ripened cheese.</title>
        <authorList>
            <consortium name="US DOE Joint Genome Institute (JGI-PGF)"/>
            <person name="Walter F."/>
            <person name="Albersmeier A."/>
            <person name="Kalinowski J."/>
            <person name="Ruckert C."/>
        </authorList>
    </citation>
    <scope>NUCLEOTIDE SEQUENCE</scope>
    <source>
        <strain evidence="4">CGMCC 1.15425</strain>
    </source>
</reference>
<evidence type="ECO:0000256" key="2">
    <source>
        <dbReference type="ARBA" id="ARBA00022729"/>
    </source>
</evidence>
<dbReference type="InterPro" id="IPR007428">
    <property type="entry name" value="MlaA"/>
</dbReference>
<feature type="chain" id="PRO_5037915587" description="VacJ family lipoprotein" evidence="3">
    <location>
        <begin position="25"/>
        <end position="293"/>
    </location>
</feature>
<comment type="similarity">
    <text evidence="1">Belongs to the MlaA family.</text>
</comment>
<dbReference type="AlphaFoldDB" id="A0A917GVK3"/>
<dbReference type="GO" id="GO:0016020">
    <property type="term" value="C:membrane"/>
    <property type="evidence" value="ECO:0007669"/>
    <property type="project" value="InterPro"/>
</dbReference>
<proteinExistence type="inferred from homology"/>
<dbReference type="PRINTS" id="PR01805">
    <property type="entry name" value="VACJLIPOPROT"/>
</dbReference>
<dbReference type="PANTHER" id="PTHR30035">
    <property type="entry name" value="LIPOPROTEIN VACJ-RELATED"/>
    <property type="match status" value="1"/>
</dbReference>
<evidence type="ECO:0000256" key="3">
    <source>
        <dbReference type="SAM" id="SignalP"/>
    </source>
</evidence>
<keyword evidence="2 3" id="KW-0732">Signal</keyword>
<dbReference type="RefSeq" id="WP_068811946.1">
    <property type="nucleotide sequence ID" value="NZ_BMIY01000006.1"/>
</dbReference>
<dbReference type="EMBL" id="BMIY01000006">
    <property type="protein sequence ID" value="GGG58397.1"/>
    <property type="molecule type" value="Genomic_DNA"/>
</dbReference>
<reference evidence="4" key="2">
    <citation type="submission" date="2020-09" db="EMBL/GenBank/DDBJ databases">
        <authorList>
            <person name="Sun Q."/>
            <person name="Zhou Y."/>
        </authorList>
    </citation>
    <scope>NUCLEOTIDE SEQUENCE</scope>
    <source>
        <strain evidence="4">CGMCC 1.15425</strain>
    </source>
</reference>
<name>A0A917GVK3_9GAMM</name>
<evidence type="ECO:0000313" key="4">
    <source>
        <dbReference type="EMBL" id="GGG58397.1"/>
    </source>
</evidence>
<feature type="signal peptide" evidence="3">
    <location>
        <begin position="1"/>
        <end position="24"/>
    </location>
</feature>
<evidence type="ECO:0008006" key="6">
    <source>
        <dbReference type="Google" id="ProtNLM"/>
    </source>
</evidence>
<sequence length="293" mass="32397">MKKRECKYRYLWLAGLLLSGTLSAQPDDGSGSDIEESQAEAVENIEPNVVGFPESESDNDSPDGSGSQFVATTDQLVIADPLMPFNRVMHKFNDVTYRYVLIPLADAYVSVTPDPVERGIGNFFDNIKTPIYLINHLLRGDIKGAGRDIGRFAINTTIGVAGFGDPATNWFEIEEDLARAGDTMAGYGVGYGFYLVLPFIGPSNARSGVGMFIDGQLNPIQYLMDSPEDTGVRIFDNFQEYGPTIMSYTDLREESEDLYLFMRNLHVQGLLRDQQYPEQPSKASTEGAANVEQ</sequence>